<dbReference type="GO" id="GO:0004930">
    <property type="term" value="F:G protein-coupled receptor activity"/>
    <property type="evidence" value="ECO:0007669"/>
    <property type="project" value="UniProtKB-KW"/>
</dbReference>
<proteinExistence type="predicted"/>
<evidence type="ECO:0000313" key="11">
    <source>
        <dbReference type="Proteomes" id="UP000694413"/>
    </source>
</evidence>
<dbReference type="InterPro" id="IPR050427">
    <property type="entry name" value="Olfactory_Receptors"/>
</dbReference>
<reference evidence="10" key="2">
    <citation type="submission" date="2025-09" db="UniProtKB">
        <authorList>
            <consortium name="Ensembl"/>
        </authorList>
    </citation>
    <scope>IDENTIFICATION</scope>
</reference>
<accession>A0A8D2MC24</accession>
<organism evidence="10 11">
    <name type="scientific">Zonotrichia albicollis</name>
    <name type="common">White-throated sparrow</name>
    <name type="synonym">Fringilla albicollis</name>
    <dbReference type="NCBI Taxonomy" id="44394"/>
    <lineage>
        <taxon>Eukaryota</taxon>
        <taxon>Metazoa</taxon>
        <taxon>Chordata</taxon>
        <taxon>Craniata</taxon>
        <taxon>Vertebrata</taxon>
        <taxon>Euteleostomi</taxon>
        <taxon>Archelosauria</taxon>
        <taxon>Archosauria</taxon>
        <taxon>Dinosauria</taxon>
        <taxon>Saurischia</taxon>
        <taxon>Theropoda</taxon>
        <taxon>Coelurosauria</taxon>
        <taxon>Aves</taxon>
        <taxon>Neognathae</taxon>
        <taxon>Neoaves</taxon>
        <taxon>Telluraves</taxon>
        <taxon>Australaves</taxon>
        <taxon>Passeriformes</taxon>
        <taxon>Passerellidae</taxon>
        <taxon>Zonotrichia</taxon>
    </lineage>
</organism>
<feature type="transmembrane region" description="Helical" evidence="8">
    <location>
        <begin position="287"/>
        <end position="307"/>
    </location>
</feature>
<keyword evidence="6" id="KW-0675">Receptor</keyword>
<dbReference type="PROSITE" id="PS50262">
    <property type="entry name" value="G_PROTEIN_RECEP_F1_2"/>
    <property type="match status" value="1"/>
</dbReference>
<dbReference type="GO" id="GO:0004984">
    <property type="term" value="F:olfactory receptor activity"/>
    <property type="evidence" value="ECO:0007669"/>
    <property type="project" value="InterPro"/>
</dbReference>
<feature type="transmembrane region" description="Helical" evidence="8">
    <location>
        <begin position="319"/>
        <end position="340"/>
    </location>
</feature>
<evidence type="ECO:0000313" key="10">
    <source>
        <dbReference type="Ensembl" id="ENSZALP00000005136.1"/>
    </source>
</evidence>
<dbReference type="Proteomes" id="UP000694413">
    <property type="component" value="Unassembled WGS sequence"/>
</dbReference>
<sequence length="410" mass="44922">MEAQSPRCSCLSAWDSEAPWALDCSPSPGSTSRTWLGSCVTPWRRSQCEASSTALPRPRLAPPMAPLPRSWRQRWGARRCCRCPPGPCGPSLGQRGRPCCWRDRGCCPNAPWRAATASSSLSCVLLSRTLWLEASPPGLGPVCVSSPSKRGALPPDTSSSTYSRGIKNGIKEHHHHCDRICPVGPDTEPQGAMAFLLLAMMVDRYVAICEPLRYLCIMSWSTCTGLVAAAWLGGFLHSITQTGLLLQLPFCGPNVLDNFYCDIPQVIKLACTDTRVAELQMVFNSGMILISLFVILIISYIVILLKIRTCITEGKIKALSTCGTQITVVSLIFIPCILTYAQPYKKSPGDKVASVVFTVVTPMLNQMIYTLRNTEMKKAIRRTLGKIFLSAGKQKLERTADPKLSNVMLP</sequence>
<keyword evidence="5 8" id="KW-0472">Membrane</keyword>
<feature type="transmembrane region" description="Helical" evidence="8">
    <location>
        <begin position="352"/>
        <end position="371"/>
    </location>
</feature>
<dbReference type="GO" id="GO:0005886">
    <property type="term" value="C:plasma membrane"/>
    <property type="evidence" value="ECO:0007669"/>
    <property type="project" value="UniProtKB-ARBA"/>
</dbReference>
<reference evidence="10" key="1">
    <citation type="submission" date="2025-08" db="UniProtKB">
        <authorList>
            <consortium name="Ensembl"/>
        </authorList>
    </citation>
    <scope>IDENTIFICATION</scope>
</reference>
<name>A0A8D2MC24_ZONAL</name>
<dbReference type="AlphaFoldDB" id="A0A8D2MC24"/>
<feature type="transmembrane region" description="Helical" evidence="8">
    <location>
        <begin position="214"/>
        <end position="236"/>
    </location>
</feature>
<evidence type="ECO:0000256" key="8">
    <source>
        <dbReference type="SAM" id="Phobius"/>
    </source>
</evidence>
<dbReference type="SUPFAM" id="SSF81321">
    <property type="entry name" value="Family A G protein-coupled receptor-like"/>
    <property type="match status" value="1"/>
</dbReference>
<keyword evidence="2 8" id="KW-0812">Transmembrane</keyword>
<evidence type="ECO:0000256" key="5">
    <source>
        <dbReference type="ARBA" id="ARBA00023136"/>
    </source>
</evidence>
<evidence type="ECO:0000256" key="4">
    <source>
        <dbReference type="ARBA" id="ARBA00023040"/>
    </source>
</evidence>
<dbReference type="PRINTS" id="PR00245">
    <property type="entry name" value="OLFACTORYR"/>
</dbReference>
<evidence type="ECO:0000256" key="3">
    <source>
        <dbReference type="ARBA" id="ARBA00022989"/>
    </source>
</evidence>
<keyword evidence="4" id="KW-0297">G-protein coupled receptor</keyword>
<feature type="domain" description="G-protein coupled receptors family 1 profile" evidence="9">
    <location>
        <begin position="195"/>
        <end position="369"/>
    </location>
</feature>
<evidence type="ECO:0000256" key="2">
    <source>
        <dbReference type="ARBA" id="ARBA00022692"/>
    </source>
</evidence>
<dbReference type="Ensembl" id="ENSZALT00000007635.1">
    <property type="protein sequence ID" value="ENSZALP00000005136.1"/>
    <property type="gene ID" value="ENSZALG00000004779.1"/>
</dbReference>
<comment type="subcellular location">
    <subcellularLocation>
        <location evidence="1">Membrane</location>
        <topology evidence="1">Multi-pass membrane protein</topology>
    </subcellularLocation>
</comment>
<dbReference type="Gene3D" id="1.20.1070.10">
    <property type="entry name" value="Rhodopsin 7-helix transmembrane proteins"/>
    <property type="match status" value="1"/>
</dbReference>
<evidence type="ECO:0000256" key="7">
    <source>
        <dbReference type="ARBA" id="ARBA00023224"/>
    </source>
</evidence>
<gene>
    <name evidence="10" type="primary">SDR39U1</name>
</gene>
<protein>
    <submittedName>
        <fullName evidence="10">Short chain dehydrogenase/reductase family 39U member 1</fullName>
    </submittedName>
</protein>
<evidence type="ECO:0000256" key="6">
    <source>
        <dbReference type="ARBA" id="ARBA00023170"/>
    </source>
</evidence>
<evidence type="ECO:0000259" key="9">
    <source>
        <dbReference type="PROSITE" id="PS50262"/>
    </source>
</evidence>
<dbReference type="PANTHER" id="PTHR48002">
    <property type="entry name" value="OLFACTORY RECEPTOR"/>
    <property type="match status" value="1"/>
</dbReference>
<keyword evidence="3 8" id="KW-1133">Transmembrane helix</keyword>
<evidence type="ECO:0000256" key="1">
    <source>
        <dbReference type="ARBA" id="ARBA00004141"/>
    </source>
</evidence>
<keyword evidence="7" id="KW-0807">Transducer</keyword>
<keyword evidence="11" id="KW-1185">Reference proteome</keyword>
<dbReference type="InterPro" id="IPR017452">
    <property type="entry name" value="GPCR_Rhodpsn_7TM"/>
</dbReference>
<dbReference type="Pfam" id="PF13853">
    <property type="entry name" value="7tm_4"/>
    <property type="match status" value="1"/>
</dbReference>
<dbReference type="InterPro" id="IPR000725">
    <property type="entry name" value="Olfact_rcpt"/>
</dbReference>